<dbReference type="Pfam" id="PF12098">
    <property type="entry name" value="DUF3574"/>
    <property type="match status" value="1"/>
</dbReference>
<gene>
    <name evidence="2" type="ORF">GCM10010964_40580</name>
</gene>
<organism evidence="2 3">
    <name type="scientific">Caldovatus sediminis</name>
    <dbReference type="NCBI Taxonomy" id="2041189"/>
    <lineage>
        <taxon>Bacteria</taxon>
        <taxon>Pseudomonadati</taxon>
        <taxon>Pseudomonadota</taxon>
        <taxon>Alphaproteobacteria</taxon>
        <taxon>Acetobacterales</taxon>
        <taxon>Roseomonadaceae</taxon>
        <taxon>Caldovatus</taxon>
    </lineage>
</organism>
<feature type="chain" id="PRO_5035307244" description="DUF3574 domain-containing protein" evidence="1">
    <location>
        <begin position="33"/>
        <end position="149"/>
    </location>
</feature>
<evidence type="ECO:0008006" key="4">
    <source>
        <dbReference type="Google" id="ProtNLM"/>
    </source>
</evidence>
<protein>
    <recommendedName>
        <fullName evidence="4">DUF3574 domain-containing protein</fullName>
    </recommendedName>
</protein>
<evidence type="ECO:0000313" key="3">
    <source>
        <dbReference type="Proteomes" id="UP000597507"/>
    </source>
</evidence>
<evidence type="ECO:0000256" key="1">
    <source>
        <dbReference type="SAM" id="SignalP"/>
    </source>
</evidence>
<keyword evidence="3" id="KW-1185">Reference proteome</keyword>
<evidence type="ECO:0000313" key="2">
    <source>
        <dbReference type="EMBL" id="GGG49126.1"/>
    </source>
</evidence>
<dbReference type="InterPro" id="IPR021957">
    <property type="entry name" value="DUF3574"/>
</dbReference>
<feature type="signal peptide" evidence="1">
    <location>
        <begin position="1"/>
        <end position="32"/>
    </location>
</feature>
<comment type="caution">
    <text evidence="2">The sequence shown here is derived from an EMBL/GenBank/DDBJ whole genome shotgun (WGS) entry which is preliminary data.</text>
</comment>
<dbReference type="AlphaFoldDB" id="A0A8J3EDZ2"/>
<dbReference type="PROSITE" id="PS51257">
    <property type="entry name" value="PROKAR_LIPOPROTEIN"/>
    <property type="match status" value="1"/>
</dbReference>
<dbReference type="Proteomes" id="UP000597507">
    <property type="component" value="Unassembled WGS sequence"/>
</dbReference>
<proteinExistence type="predicted"/>
<keyword evidence="1" id="KW-0732">Signal</keyword>
<dbReference type="RefSeq" id="WP_229678169.1">
    <property type="nucleotide sequence ID" value="NZ_BMKS01000019.1"/>
</dbReference>
<dbReference type="EMBL" id="BMKS01000019">
    <property type="protein sequence ID" value="GGG49126.1"/>
    <property type="molecule type" value="Genomic_DNA"/>
</dbReference>
<name>A0A8J3EDZ2_9PROT</name>
<sequence length="149" mass="15311">MTGRGGAAPRGILVVAAAALLGGCAAPPPVAAAGCPEGARAATVLEAYFGRSGPAEAPRVSEAAFARFLAEEVTPRFPEGLTVLDGLGHWRSPATGRIARERSKVLVLVLPETDEAAARARLAPATAAYGQRFRQESVLVVTRTACASF</sequence>
<reference evidence="2 3" key="1">
    <citation type="journal article" date="2014" name="Int. J. Syst. Evol. Microbiol.">
        <title>Complete genome sequence of Corynebacterium casei LMG S-19264T (=DSM 44701T), isolated from a smear-ripened cheese.</title>
        <authorList>
            <consortium name="US DOE Joint Genome Institute (JGI-PGF)"/>
            <person name="Walter F."/>
            <person name="Albersmeier A."/>
            <person name="Kalinowski J."/>
            <person name="Ruckert C."/>
        </authorList>
    </citation>
    <scope>NUCLEOTIDE SEQUENCE [LARGE SCALE GENOMIC DNA]</scope>
    <source>
        <strain evidence="2 3">CGMCC 1.16330</strain>
    </source>
</reference>
<accession>A0A8J3EDZ2</accession>